<evidence type="ECO:0000313" key="9">
    <source>
        <dbReference type="Proteomes" id="UP000480548"/>
    </source>
</evidence>
<dbReference type="PANTHER" id="PTHR43806">
    <property type="entry name" value="PEPTIDASE S8"/>
    <property type="match status" value="1"/>
</dbReference>
<evidence type="ECO:0000256" key="1">
    <source>
        <dbReference type="ARBA" id="ARBA00011073"/>
    </source>
</evidence>
<accession>A0A7C8NYT1</accession>
<keyword evidence="2" id="KW-0645">Protease</keyword>
<keyword evidence="3" id="KW-0378">Hydrolase</keyword>
<proteinExistence type="inferred from homology"/>
<evidence type="ECO:0000256" key="4">
    <source>
        <dbReference type="ARBA" id="ARBA00022825"/>
    </source>
</evidence>
<comment type="caution">
    <text evidence="5">Lacks conserved residue(s) required for the propagation of feature annotation.</text>
</comment>
<dbReference type="Pfam" id="PF00082">
    <property type="entry name" value="Peptidase_S8"/>
    <property type="match status" value="1"/>
</dbReference>
<dbReference type="InterPro" id="IPR036852">
    <property type="entry name" value="Peptidase_S8/S53_dom_sf"/>
</dbReference>
<feature type="transmembrane region" description="Helical" evidence="6">
    <location>
        <begin position="67"/>
        <end position="85"/>
    </location>
</feature>
<evidence type="ECO:0000256" key="2">
    <source>
        <dbReference type="ARBA" id="ARBA00022670"/>
    </source>
</evidence>
<comment type="caution">
    <text evidence="8">The sequence shown here is derived from an EMBL/GenBank/DDBJ whole genome shotgun (WGS) entry which is preliminary data.</text>
</comment>
<dbReference type="Gene3D" id="3.40.50.200">
    <property type="entry name" value="Peptidase S8/S53 domain"/>
    <property type="match status" value="1"/>
</dbReference>
<dbReference type="PROSITE" id="PS51892">
    <property type="entry name" value="SUBTILASE"/>
    <property type="match status" value="1"/>
</dbReference>
<evidence type="ECO:0000256" key="6">
    <source>
        <dbReference type="SAM" id="Phobius"/>
    </source>
</evidence>
<evidence type="ECO:0000313" key="8">
    <source>
        <dbReference type="EMBL" id="KAF3136362.1"/>
    </source>
</evidence>
<keyword evidence="6" id="KW-0812">Transmembrane</keyword>
<reference evidence="8 9" key="1">
    <citation type="submission" date="2019-06" db="EMBL/GenBank/DDBJ databases">
        <authorList>
            <person name="Palmer J.M."/>
        </authorList>
    </citation>
    <scope>NUCLEOTIDE SEQUENCE [LARGE SCALE GENOMIC DNA]</scope>
    <source>
        <strain evidence="8 9">TWF703</strain>
    </source>
</reference>
<dbReference type="GO" id="GO:0004252">
    <property type="term" value="F:serine-type endopeptidase activity"/>
    <property type="evidence" value="ECO:0007669"/>
    <property type="project" value="InterPro"/>
</dbReference>
<sequence length="490" mass="53749">MARLSVIENSDSGRCSVRTAAFLAQMLFASGMCATQPSFEAEAYHSSINSSSPIDDQKESQDVRDMAAAYLASGIIVLSLIASFYRKHSALRPAKVIRTFRKRAEAKSFCRPTAPKHHSFFQLETLDYRRPDHSDKIAYWELYQQNCLEPFKPKDITEEDNFHTNVLLIDSGIDVTHTTIDLQKEDGLIQPWRDYTTMNTNDTSDTGISSSLEDEFGHGTSGAHIIVTIAQSAVVYSARVCKSDSTEVDPLIVAKAINDAVENQGSAENQGSIKFQFIIMPLGFPEGTKGLDVLKIAIEDASKKGITLIAAAGNEGNCKNPAPPACYPEVLCALSCDGNGTPSGFSPSIQINSEKKTEFLVPGEGIECAWIEPGKCHRQKRFPEHIDPLGPDEKGGFTYVSGTSFACSVLGGISINILERLYEVAIRDCGLDAESAKEAVDRVRRNHLIEILGRMERPERRAYLLVPTQVTDEVLKGYLDKSPRGLTVSS</sequence>
<keyword evidence="6" id="KW-1133">Transmembrane helix</keyword>
<dbReference type="SUPFAM" id="SSF52743">
    <property type="entry name" value="Subtilisin-like"/>
    <property type="match status" value="1"/>
</dbReference>
<feature type="domain" description="Peptidase S8/S53" evidence="7">
    <location>
        <begin position="166"/>
        <end position="419"/>
    </location>
</feature>
<dbReference type="EMBL" id="WIQZ01000029">
    <property type="protein sequence ID" value="KAF3136362.1"/>
    <property type="molecule type" value="Genomic_DNA"/>
</dbReference>
<comment type="similarity">
    <text evidence="1 5">Belongs to the peptidase S8 family.</text>
</comment>
<dbReference type="InterPro" id="IPR000209">
    <property type="entry name" value="Peptidase_S8/S53_dom"/>
</dbReference>
<organism evidence="8 9">
    <name type="scientific">Orbilia oligospora</name>
    <name type="common">Nematode-trapping fungus</name>
    <name type="synonym">Arthrobotrys oligospora</name>
    <dbReference type="NCBI Taxonomy" id="2813651"/>
    <lineage>
        <taxon>Eukaryota</taxon>
        <taxon>Fungi</taxon>
        <taxon>Dikarya</taxon>
        <taxon>Ascomycota</taxon>
        <taxon>Pezizomycotina</taxon>
        <taxon>Orbiliomycetes</taxon>
        <taxon>Orbiliales</taxon>
        <taxon>Orbiliaceae</taxon>
        <taxon>Orbilia</taxon>
    </lineage>
</organism>
<dbReference type="AlphaFoldDB" id="A0A7C8NYT1"/>
<keyword evidence="6" id="KW-0472">Membrane</keyword>
<gene>
    <name evidence="8" type="ORF">TWF703_005471</name>
</gene>
<dbReference type="PANTHER" id="PTHR43806:SF11">
    <property type="entry name" value="CEREVISIN-RELATED"/>
    <property type="match status" value="1"/>
</dbReference>
<evidence type="ECO:0000259" key="7">
    <source>
        <dbReference type="Pfam" id="PF00082"/>
    </source>
</evidence>
<evidence type="ECO:0000256" key="3">
    <source>
        <dbReference type="ARBA" id="ARBA00022801"/>
    </source>
</evidence>
<dbReference type="GO" id="GO:0006508">
    <property type="term" value="P:proteolysis"/>
    <property type="evidence" value="ECO:0007669"/>
    <property type="project" value="UniProtKB-KW"/>
</dbReference>
<evidence type="ECO:0000256" key="5">
    <source>
        <dbReference type="PROSITE-ProRule" id="PRU01240"/>
    </source>
</evidence>
<dbReference type="CDD" id="cd00306">
    <property type="entry name" value="Peptidases_S8_S53"/>
    <property type="match status" value="1"/>
</dbReference>
<dbReference type="Proteomes" id="UP000480548">
    <property type="component" value="Unassembled WGS sequence"/>
</dbReference>
<name>A0A7C8NYT1_ORBOL</name>
<keyword evidence="4" id="KW-0720">Serine protease</keyword>
<dbReference type="InterPro" id="IPR050131">
    <property type="entry name" value="Peptidase_S8_subtilisin-like"/>
</dbReference>
<protein>
    <recommendedName>
        <fullName evidence="7">Peptidase S8/S53 domain-containing protein</fullName>
    </recommendedName>
</protein>